<protein>
    <submittedName>
        <fullName evidence="2">Uncharacterized protein</fullName>
    </submittedName>
</protein>
<sequence>MKFWLFSIQNLLDGEIMFNKKAKYFSIISIYNELISLAFPIIMIAVACSAYNVILDSSTVAYGTLSTQIGNVGDSLSNALNTIMTT</sequence>
<keyword evidence="3" id="KW-1185">Reference proteome</keyword>
<name>L0L2L2_METHD</name>
<dbReference type="AlphaFoldDB" id="L0L2L2"/>
<keyword evidence="2" id="KW-0614">Plasmid</keyword>
<accession>L0L2L2</accession>
<evidence type="ECO:0000313" key="3">
    <source>
        <dbReference type="Proteomes" id="UP000010866"/>
    </source>
</evidence>
<dbReference type="EMBL" id="CP003363">
    <property type="protein sequence ID" value="AGB50658.1"/>
    <property type="molecule type" value="Genomic_DNA"/>
</dbReference>
<dbReference type="Proteomes" id="UP000010866">
    <property type="component" value="Plasmid pMETHO01"/>
</dbReference>
<reference evidence="3" key="1">
    <citation type="submission" date="2012-02" db="EMBL/GenBank/DDBJ databases">
        <title>Complete sequence of plasmid of Methanomethylovorans hollandica DSM 15978.</title>
        <authorList>
            <person name="Lucas S."/>
            <person name="Copeland A."/>
            <person name="Lapidus A."/>
            <person name="Glavina del Rio T."/>
            <person name="Dalin E."/>
            <person name="Tice H."/>
            <person name="Bruce D."/>
            <person name="Goodwin L."/>
            <person name="Pitluck S."/>
            <person name="Peters L."/>
            <person name="Mikhailova N."/>
            <person name="Held B."/>
            <person name="Kyrpides N."/>
            <person name="Mavromatis K."/>
            <person name="Ivanova N."/>
            <person name="Brettin T."/>
            <person name="Detter J.C."/>
            <person name="Han C."/>
            <person name="Larimer F."/>
            <person name="Land M."/>
            <person name="Hauser L."/>
            <person name="Markowitz V."/>
            <person name="Cheng J.-F."/>
            <person name="Hugenholtz P."/>
            <person name="Woyke T."/>
            <person name="Wu D."/>
            <person name="Spring S."/>
            <person name="Schroeder M."/>
            <person name="Brambilla E."/>
            <person name="Klenk H.-P."/>
            <person name="Eisen J.A."/>
        </authorList>
    </citation>
    <scope>NUCLEOTIDE SEQUENCE [LARGE SCALE GENOMIC DNA]</scope>
    <source>
        <strain evidence="3">DSM 15978 / NBRC 107637 / DMS1</strain>
        <plasmid evidence="3">Plasmid pMETHO01</plasmid>
    </source>
</reference>
<organism evidence="2 3">
    <name type="scientific">Methanomethylovorans hollandica (strain DSM 15978 / NBRC 107637 / DMS1)</name>
    <dbReference type="NCBI Taxonomy" id="867904"/>
    <lineage>
        <taxon>Archaea</taxon>
        <taxon>Methanobacteriati</taxon>
        <taxon>Methanobacteriota</taxon>
        <taxon>Stenosarchaea group</taxon>
        <taxon>Methanomicrobia</taxon>
        <taxon>Methanosarcinales</taxon>
        <taxon>Methanosarcinaceae</taxon>
        <taxon>Methanomethylovorans</taxon>
    </lineage>
</organism>
<keyword evidence="1" id="KW-0812">Transmembrane</keyword>
<evidence type="ECO:0000313" key="2">
    <source>
        <dbReference type="EMBL" id="AGB50658.1"/>
    </source>
</evidence>
<keyword evidence="1" id="KW-0472">Membrane</keyword>
<keyword evidence="1" id="KW-1133">Transmembrane helix</keyword>
<proteinExistence type="predicted"/>
<dbReference type="HOGENOM" id="CLU_2490462_0_0_2"/>
<evidence type="ECO:0000256" key="1">
    <source>
        <dbReference type="SAM" id="Phobius"/>
    </source>
</evidence>
<feature type="transmembrane region" description="Helical" evidence="1">
    <location>
        <begin position="30"/>
        <end position="54"/>
    </location>
</feature>
<geneLocation type="plasmid" evidence="2 3">
    <name>pMETHO01</name>
</geneLocation>
<gene>
    <name evidence="2" type="ordered locus">Metho_2519</name>
</gene>
<dbReference type="KEGG" id="mhz:Metho_2519"/>